<dbReference type="InterPro" id="IPR050291">
    <property type="entry name" value="CDF_Transporter"/>
</dbReference>
<reference evidence="8 9" key="1">
    <citation type="submission" date="2017-08" db="EMBL/GenBank/DDBJ databases">
        <title>Infants hospitalized years apart are colonized by the same room-sourced microbial strains.</title>
        <authorList>
            <person name="Brooks B."/>
            <person name="Olm M.R."/>
            <person name="Firek B.A."/>
            <person name="Baker R."/>
            <person name="Thomas B.C."/>
            <person name="Morowitz M.J."/>
            <person name="Banfield J.F."/>
        </authorList>
    </citation>
    <scope>NUCLEOTIDE SEQUENCE [LARGE SCALE GENOMIC DNA]</scope>
    <source>
        <strain evidence="8">S2_018_000_R2_104</strain>
    </source>
</reference>
<evidence type="ECO:0000313" key="8">
    <source>
        <dbReference type="EMBL" id="PZO81412.1"/>
    </source>
</evidence>
<dbReference type="Pfam" id="PF01545">
    <property type="entry name" value="Cation_efflux"/>
    <property type="match status" value="1"/>
</dbReference>
<comment type="caution">
    <text evidence="8">The sequence shown here is derived from an EMBL/GenBank/DDBJ whole genome shotgun (WGS) entry which is preliminary data.</text>
</comment>
<feature type="non-terminal residue" evidence="8">
    <location>
        <position position="93"/>
    </location>
</feature>
<feature type="transmembrane region" description="Helical" evidence="6">
    <location>
        <begin position="21"/>
        <end position="45"/>
    </location>
</feature>
<evidence type="ECO:0000256" key="5">
    <source>
        <dbReference type="ARBA" id="ARBA00023136"/>
    </source>
</evidence>
<gene>
    <name evidence="8" type="ORF">DI626_10820</name>
</gene>
<dbReference type="GO" id="GO:0006882">
    <property type="term" value="P:intracellular zinc ion homeostasis"/>
    <property type="evidence" value="ECO:0007669"/>
    <property type="project" value="TreeGrafter"/>
</dbReference>
<name>A0A2W4ZL29_9BACT</name>
<evidence type="ECO:0000256" key="1">
    <source>
        <dbReference type="ARBA" id="ARBA00004141"/>
    </source>
</evidence>
<keyword evidence="4 6" id="KW-1133">Transmembrane helix</keyword>
<dbReference type="Gene3D" id="1.20.1510.10">
    <property type="entry name" value="Cation efflux protein transmembrane domain"/>
    <property type="match status" value="1"/>
</dbReference>
<dbReference type="InterPro" id="IPR058533">
    <property type="entry name" value="Cation_efflux_TM"/>
</dbReference>
<evidence type="ECO:0000259" key="7">
    <source>
        <dbReference type="Pfam" id="PF01545"/>
    </source>
</evidence>
<keyword evidence="2" id="KW-0813">Transport</keyword>
<comment type="subcellular location">
    <subcellularLocation>
        <location evidence="1">Membrane</location>
        <topology evidence="1">Multi-pass membrane protein</topology>
    </subcellularLocation>
</comment>
<accession>A0A2W4ZL29</accession>
<dbReference type="AlphaFoldDB" id="A0A2W4ZL29"/>
<evidence type="ECO:0000256" key="2">
    <source>
        <dbReference type="ARBA" id="ARBA00022448"/>
    </source>
</evidence>
<feature type="transmembrane region" description="Helical" evidence="6">
    <location>
        <begin position="51"/>
        <end position="73"/>
    </location>
</feature>
<evidence type="ECO:0000256" key="4">
    <source>
        <dbReference type="ARBA" id="ARBA00022989"/>
    </source>
</evidence>
<dbReference type="GO" id="GO:0015341">
    <property type="term" value="F:zinc efflux antiporter activity"/>
    <property type="evidence" value="ECO:0007669"/>
    <property type="project" value="TreeGrafter"/>
</dbReference>
<organism evidence="8 9">
    <name type="scientific">Micavibrio aeruginosavorus</name>
    <dbReference type="NCBI Taxonomy" id="349221"/>
    <lineage>
        <taxon>Bacteria</taxon>
        <taxon>Pseudomonadati</taxon>
        <taxon>Bdellovibrionota</taxon>
        <taxon>Bdellovibrionia</taxon>
        <taxon>Bdellovibrionales</taxon>
        <taxon>Pseudobdellovibrionaceae</taxon>
        <taxon>Micavibrio</taxon>
    </lineage>
</organism>
<proteinExistence type="predicted"/>
<dbReference type="GO" id="GO:0005886">
    <property type="term" value="C:plasma membrane"/>
    <property type="evidence" value="ECO:0007669"/>
    <property type="project" value="TreeGrafter"/>
</dbReference>
<dbReference type="InterPro" id="IPR027469">
    <property type="entry name" value="Cation_efflux_TMD_sf"/>
</dbReference>
<dbReference type="GO" id="GO:0015093">
    <property type="term" value="F:ferrous iron transmembrane transporter activity"/>
    <property type="evidence" value="ECO:0007669"/>
    <property type="project" value="TreeGrafter"/>
</dbReference>
<dbReference type="Proteomes" id="UP000249557">
    <property type="component" value="Unassembled WGS sequence"/>
</dbReference>
<evidence type="ECO:0000256" key="3">
    <source>
        <dbReference type="ARBA" id="ARBA00022692"/>
    </source>
</evidence>
<dbReference type="EMBL" id="QFNK01000302">
    <property type="protein sequence ID" value="PZO81412.1"/>
    <property type="molecule type" value="Genomic_DNA"/>
</dbReference>
<sequence length="93" mass="10032">MNQASQNKGVDAPANTVEPRFALIASTWSVVTVSILIVIKAFAYIKSDSTAVLATLTDSLTDAAISIMMLMALRYSLRPADRSHRHGHGKMEG</sequence>
<protein>
    <recommendedName>
        <fullName evidence="7">Cation efflux protein transmembrane domain-containing protein</fullName>
    </recommendedName>
</protein>
<feature type="domain" description="Cation efflux protein transmembrane" evidence="7">
    <location>
        <begin position="29"/>
        <end position="92"/>
    </location>
</feature>
<dbReference type="PANTHER" id="PTHR43840">
    <property type="entry name" value="MITOCHONDRIAL METAL TRANSPORTER 1-RELATED"/>
    <property type="match status" value="1"/>
</dbReference>
<keyword evidence="5 6" id="KW-0472">Membrane</keyword>
<dbReference type="GO" id="GO:0015086">
    <property type="term" value="F:cadmium ion transmembrane transporter activity"/>
    <property type="evidence" value="ECO:0007669"/>
    <property type="project" value="TreeGrafter"/>
</dbReference>
<keyword evidence="3 6" id="KW-0812">Transmembrane</keyword>
<evidence type="ECO:0000256" key="6">
    <source>
        <dbReference type="SAM" id="Phobius"/>
    </source>
</evidence>
<evidence type="ECO:0000313" key="9">
    <source>
        <dbReference type="Proteomes" id="UP000249557"/>
    </source>
</evidence>
<dbReference type="SUPFAM" id="SSF161111">
    <property type="entry name" value="Cation efflux protein transmembrane domain-like"/>
    <property type="match status" value="1"/>
</dbReference>
<dbReference type="PANTHER" id="PTHR43840:SF41">
    <property type="entry name" value="CATION-EFFLUX PUMP FIEF"/>
    <property type="match status" value="1"/>
</dbReference>